<dbReference type="PANTHER" id="PTHR31851">
    <property type="entry name" value="FE(2+)/MN(2+) TRANSPORTER PCL1"/>
    <property type="match status" value="1"/>
</dbReference>
<comment type="subcellular location">
    <subcellularLocation>
        <location evidence="1">Endomembrane system</location>
        <topology evidence="1">Multi-pass membrane protein</topology>
    </subcellularLocation>
</comment>
<evidence type="ECO:0000256" key="2">
    <source>
        <dbReference type="ARBA" id="ARBA00022692"/>
    </source>
</evidence>
<evidence type="ECO:0000256" key="5">
    <source>
        <dbReference type="SAM" id="Phobius"/>
    </source>
</evidence>
<dbReference type="GO" id="GO:0012505">
    <property type="term" value="C:endomembrane system"/>
    <property type="evidence" value="ECO:0007669"/>
    <property type="project" value="UniProtKB-SubCell"/>
</dbReference>
<keyword evidence="4 5" id="KW-0472">Membrane</keyword>
<feature type="transmembrane region" description="Helical" evidence="5">
    <location>
        <begin position="146"/>
        <end position="169"/>
    </location>
</feature>
<accession>A0A1F6XZG0</accession>
<evidence type="ECO:0000256" key="1">
    <source>
        <dbReference type="ARBA" id="ARBA00004127"/>
    </source>
</evidence>
<dbReference type="Pfam" id="PF01988">
    <property type="entry name" value="VIT1"/>
    <property type="match status" value="1"/>
</dbReference>
<feature type="transmembrane region" description="Helical" evidence="5">
    <location>
        <begin position="113"/>
        <end position="134"/>
    </location>
</feature>
<dbReference type="Proteomes" id="UP000176479">
    <property type="component" value="Unassembled WGS sequence"/>
</dbReference>
<evidence type="ECO:0000313" key="7">
    <source>
        <dbReference type="Proteomes" id="UP000176479"/>
    </source>
</evidence>
<dbReference type="GO" id="GO:0030026">
    <property type="term" value="P:intracellular manganese ion homeostasis"/>
    <property type="evidence" value="ECO:0007669"/>
    <property type="project" value="InterPro"/>
</dbReference>
<dbReference type="AlphaFoldDB" id="A0A1F6XZG0"/>
<feature type="transmembrane region" description="Helical" evidence="5">
    <location>
        <begin position="85"/>
        <end position="107"/>
    </location>
</feature>
<protein>
    <recommendedName>
        <fullName evidence="8">VIT family protein</fullName>
    </recommendedName>
</protein>
<evidence type="ECO:0000256" key="4">
    <source>
        <dbReference type="ARBA" id="ARBA00023136"/>
    </source>
</evidence>
<feature type="transmembrane region" description="Helical" evidence="5">
    <location>
        <begin position="43"/>
        <end position="65"/>
    </location>
</feature>
<dbReference type="EMBL" id="MFVK01000020">
    <property type="protein sequence ID" value="OGI99494.1"/>
    <property type="molecule type" value="Genomic_DNA"/>
</dbReference>
<keyword evidence="3 5" id="KW-1133">Transmembrane helix</keyword>
<dbReference type="InterPro" id="IPR008217">
    <property type="entry name" value="Ccc1_fam"/>
</dbReference>
<dbReference type="GO" id="GO:0005384">
    <property type="term" value="F:manganese ion transmembrane transporter activity"/>
    <property type="evidence" value="ECO:0007669"/>
    <property type="project" value="InterPro"/>
</dbReference>
<gene>
    <name evidence="6" type="ORF">A3H53_01900</name>
</gene>
<evidence type="ECO:0000313" key="6">
    <source>
        <dbReference type="EMBL" id="OGI99494.1"/>
    </source>
</evidence>
<proteinExistence type="predicted"/>
<organism evidence="6 7">
    <name type="scientific">Candidatus Nomurabacteria bacterium RIFCSPLOWO2_02_FULL_40_10</name>
    <dbReference type="NCBI Taxonomy" id="1801786"/>
    <lineage>
        <taxon>Bacteria</taxon>
        <taxon>Candidatus Nomuraibacteriota</taxon>
    </lineage>
</organism>
<comment type="caution">
    <text evidence="6">The sequence shown here is derived from an EMBL/GenBank/DDBJ whole genome shotgun (WGS) entry which is preliminary data.</text>
</comment>
<feature type="transmembrane region" description="Helical" evidence="5">
    <location>
        <begin position="12"/>
        <end position="37"/>
    </location>
</feature>
<evidence type="ECO:0008006" key="8">
    <source>
        <dbReference type="Google" id="ProtNLM"/>
    </source>
</evidence>
<name>A0A1F6XZG0_9BACT</name>
<sequence length="170" mass="18042">MSLPNKLSSVSYFRNFIFGVEDSLVSTVGLLSGIAIADVPGHTIFLTGVVLIFVEAFSMAAGTFLSEYSAEEYSNHNEKATKSEFVSGIVMFFSYSISGIIPLFPYILMPVDIALKFSVSLSVISLFILGVIGAKISHSSVLRDGLRMALVGGVAIIVGMIAGNSISLFG</sequence>
<reference evidence="6 7" key="1">
    <citation type="journal article" date="2016" name="Nat. Commun.">
        <title>Thousands of microbial genomes shed light on interconnected biogeochemical processes in an aquifer system.</title>
        <authorList>
            <person name="Anantharaman K."/>
            <person name="Brown C.T."/>
            <person name="Hug L.A."/>
            <person name="Sharon I."/>
            <person name="Castelle C.J."/>
            <person name="Probst A.J."/>
            <person name="Thomas B.C."/>
            <person name="Singh A."/>
            <person name="Wilkins M.J."/>
            <person name="Karaoz U."/>
            <person name="Brodie E.L."/>
            <person name="Williams K.H."/>
            <person name="Hubbard S.S."/>
            <person name="Banfield J.F."/>
        </authorList>
    </citation>
    <scope>NUCLEOTIDE SEQUENCE [LARGE SCALE GENOMIC DNA]</scope>
</reference>
<evidence type="ECO:0000256" key="3">
    <source>
        <dbReference type="ARBA" id="ARBA00022989"/>
    </source>
</evidence>
<keyword evidence="2 5" id="KW-0812">Transmembrane</keyword>